<proteinExistence type="predicted"/>
<evidence type="ECO:0000313" key="2">
    <source>
        <dbReference type="Proteomes" id="UP001165064"/>
    </source>
</evidence>
<dbReference type="Proteomes" id="UP001165064">
    <property type="component" value="Unassembled WGS sequence"/>
</dbReference>
<reference evidence="1" key="1">
    <citation type="submission" date="2023-04" db="EMBL/GenBank/DDBJ databases">
        <title>Ambrosiozyma monospora NBRC 10751.</title>
        <authorList>
            <person name="Ichikawa N."/>
            <person name="Sato H."/>
            <person name="Tonouchi N."/>
        </authorList>
    </citation>
    <scope>NUCLEOTIDE SEQUENCE</scope>
    <source>
        <strain evidence="1">NBRC 10751</strain>
    </source>
</reference>
<sequence>MAVPIAVSDYTASPTTAVESELATAVSTALAESTSLSDTDSESAEVQMKSIGSFFKSIGTKLGSAGSKVGTAVNIISAITTGASIIGALLPSSSSSSNGTAVDTDDSGNVVLGTDISSQLSAALVSAATATDISPELEAAVSSAMALADNDSTATSIVETSATSAVETAVKEVAYASNSSSTSLPAQTSLSFDDLTEVQQKKIANLGSLFSTVVSHMGDALSLSNGVLSLINNSITVLNNFKI</sequence>
<comment type="caution">
    <text evidence="1">The sequence shown here is derived from an EMBL/GenBank/DDBJ whole genome shotgun (WGS) entry which is preliminary data.</text>
</comment>
<protein>
    <submittedName>
        <fullName evidence="1">Unnamed protein product</fullName>
    </submittedName>
</protein>
<keyword evidence="2" id="KW-1185">Reference proteome</keyword>
<accession>A0ACB5U615</accession>
<name>A0ACB5U615_AMBMO</name>
<dbReference type="EMBL" id="BSXS01012313">
    <property type="protein sequence ID" value="GMF02104.1"/>
    <property type="molecule type" value="Genomic_DNA"/>
</dbReference>
<organism evidence="1 2">
    <name type="scientific">Ambrosiozyma monospora</name>
    <name type="common">Yeast</name>
    <name type="synonym">Endomycopsis monosporus</name>
    <dbReference type="NCBI Taxonomy" id="43982"/>
    <lineage>
        <taxon>Eukaryota</taxon>
        <taxon>Fungi</taxon>
        <taxon>Dikarya</taxon>
        <taxon>Ascomycota</taxon>
        <taxon>Saccharomycotina</taxon>
        <taxon>Pichiomycetes</taxon>
        <taxon>Pichiales</taxon>
        <taxon>Pichiaceae</taxon>
        <taxon>Ambrosiozyma</taxon>
    </lineage>
</organism>
<gene>
    <name evidence="1" type="ORF">Amon02_001135700</name>
</gene>
<evidence type="ECO:0000313" key="1">
    <source>
        <dbReference type="EMBL" id="GMF02104.1"/>
    </source>
</evidence>